<dbReference type="RefSeq" id="WP_055425842.1">
    <property type="nucleotide sequence ID" value="NZ_FCOR01000009.1"/>
</dbReference>
<dbReference type="EMBL" id="FCOR01000009">
    <property type="protein sequence ID" value="CVK16655.1"/>
    <property type="molecule type" value="Genomic_DNA"/>
</dbReference>
<evidence type="ECO:0008006" key="3">
    <source>
        <dbReference type="Google" id="ProtNLM"/>
    </source>
</evidence>
<keyword evidence="2" id="KW-1185">Reference proteome</keyword>
<dbReference type="Proteomes" id="UP000182761">
    <property type="component" value="Unassembled WGS sequence"/>
</dbReference>
<evidence type="ECO:0000313" key="1">
    <source>
        <dbReference type="EMBL" id="CVK16655.1"/>
    </source>
</evidence>
<protein>
    <recommendedName>
        <fullName evidence="3">Glycosyl transferase family 1</fullName>
    </recommendedName>
</protein>
<name>A0A0X3ARG8_9FLAO</name>
<dbReference type="AlphaFoldDB" id="A0A0X3ARG8"/>
<gene>
    <name evidence="1" type="ORF">Ga0061079_10945</name>
</gene>
<accession>A0A0X3ARG8</accession>
<proteinExistence type="predicted"/>
<reference evidence="1 2" key="1">
    <citation type="submission" date="2016-01" db="EMBL/GenBank/DDBJ databases">
        <authorList>
            <person name="McClelland M."/>
            <person name="Jain A."/>
            <person name="Saraogi P."/>
            <person name="Mendelson R."/>
            <person name="Westerman R."/>
            <person name="SanMiguel P."/>
            <person name="Csonka L."/>
        </authorList>
    </citation>
    <scope>NUCLEOTIDE SEQUENCE [LARGE SCALE GENOMIC DNA]</scope>
    <source>
        <strain evidence="1 2">R-53146</strain>
    </source>
</reference>
<evidence type="ECO:0000313" key="2">
    <source>
        <dbReference type="Proteomes" id="UP000182761"/>
    </source>
</evidence>
<sequence>MNKKVLIISYYWPPSGGPGVQRWLKFTKYLPEFGYEPHVYIPENPSYPILDPSLIEEINPKIIIVKKPIWEPYHIAEKITKKNKDFKAGQFETSKKLGILSRLSVFVRGNFFIPDARKFWIKPSIKFLEKYIDEHRIDTFVTTGPPHSMHLIGLGLKQIKKDKIRWIADFRDPWTQISYYSQLKLTSRSDRRHKEMEKKVLLTADLVLSTSFTDKENFEKLGAKNVVCITNGFDSEVNTLNERTSTFTISYVGMLESLRNPINLWKVLIELVEECSEFASLFRLKFVGKISDSILNNLNFTVLKNNLVNIGYLPHIESINEMNFSNLLVLTNFDNEKSKGIIPGKFFEYLATGKTILSIGPQHADVEKILNETNSGKHFTYNSHDLLKKFILDEFEKWKNNIIHTPSLKISNFHRKFLTKNLIENL</sequence>
<dbReference type="Gene3D" id="3.40.50.2000">
    <property type="entry name" value="Glycogen Phosphorylase B"/>
    <property type="match status" value="2"/>
</dbReference>
<organism evidence="1 2">
    <name type="scientific">Apibacter mensalis</name>
    <dbReference type="NCBI Taxonomy" id="1586267"/>
    <lineage>
        <taxon>Bacteria</taxon>
        <taxon>Pseudomonadati</taxon>
        <taxon>Bacteroidota</taxon>
        <taxon>Flavobacteriia</taxon>
        <taxon>Flavobacteriales</taxon>
        <taxon>Weeksellaceae</taxon>
        <taxon>Apibacter</taxon>
    </lineage>
</organism>
<dbReference type="STRING" id="1586267.GCA_001418685_01518"/>
<dbReference type="SUPFAM" id="SSF53756">
    <property type="entry name" value="UDP-Glycosyltransferase/glycogen phosphorylase"/>
    <property type="match status" value="1"/>
</dbReference>